<reference evidence="1 3" key="1">
    <citation type="journal article" date="2011" name="Nature">
        <title>The Medicago genome provides insight into the evolution of rhizobial symbioses.</title>
        <authorList>
            <person name="Young N.D."/>
            <person name="Debelle F."/>
            <person name="Oldroyd G.E."/>
            <person name="Geurts R."/>
            <person name="Cannon S.B."/>
            <person name="Udvardi M.K."/>
            <person name="Benedito V.A."/>
            <person name="Mayer K.F."/>
            <person name="Gouzy J."/>
            <person name="Schoof H."/>
            <person name="Van de Peer Y."/>
            <person name="Proost S."/>
            <person name="Cook D.R."/>
            <person name="Meyers B.C."/>
            <person name="Spannagl M."/>
            <person name="Cheung F."/>
            <person name="De Mita S."/>
            <person name="Krishnakumar V."/>
            <person name="Gundlach H."/>
            <person name="Zhou S."/>
            <person name="Mudge J."/>
            <person name="Bharti A.K."/>
            <person name="Murray J.D."/>
            <person name="Naoumkina M.A."/>
            <person name="Rosen B."/>
            <person name="Silverstein K.A."/>
            <person name="Tang H."/>
            <person name="Rombauts S."/>
            <person name="Zhao P.X."/>
            <person name="Zhou P."/>
            <person name="Barbe V."/>
            <person name="Bardou P."/>
            <person name="Bechner M."/>
            <person name="Bellec A."/>
            <person name="Berger A."/>
            <person name="Berges H."/>
            <person name="Bidwell S."/>
            <person name="Bisseling T."/>
            <person name="Choisne N."/>
            <person name="Couloux A."/>
            <person name="Denny R."/>
            <person name="Deshpande S."/>
            <person name="Dai X."/>
            <person name="Doyle J.J."/>
            <person name="Dudez A.M."/>
            <person name="Farmer A.D."/>
            <person name="Fouteau S."/>
            <person name="Franken C."/>
            <person name="Gibelin C."/>
            <person name="Gish J."/>
            <person name="Goldstein S."/>
            <person name="Gonzalez A.J."/>
            <person name="Green P.J."/>
            <person name="Hallab A."/>
            <person name="Hartog M."/>
            <person name="Hua A."/>
            <person name="Humphray S.J."/>
            <person name="Jeong D.H."/>
            <person name="Jing Y."/>
            <person name="Jocker A."/>
            <person name="Kenton S.M."/>
            <person name="Kim D.J."/>
            <person name="Klee K."/>
            <person name="Lai H."/>
            <person name="Lang C."/>
            <person name="Lin S."/>
            <person name="Macmil S.L."/>
            <person name="Magdelenat G."/>
            <person name="Matthews L."/>
            <person name="McCorrison J."/>
            <person name="Monaghan E.L."/>
            <person name="Mun J.H."/>
            <person name="Najar F.Z."/>
            <person name="Nicholson C."/>
            <person name="Noirot C."/>
            <person name="O'Bleness M."/>
            <person name="Paule C.R."/>
            <person name="Poulain J."/>
            <person name="Prion F."/>
            <person name="Qin B."/>
            <person name="Qu C."/>
            <person name="Retzel E.F."/>
            <person name="Riddle C."/>
            <person name="Sallet E."/>
            <person name="Samain S."/>
            <person name="Samson N."/>
            <person name="Sanders I."/>
            <person name="Saurat O."/>
            <person name="Scarpelli C."/>
            <person name="Schiex T."/>
            <person name="Segurens B."/>
            <person name="Severin A.J."/>
            <person name="Sherrier D.J."/>
            <person name="Shi R."/>
            <person name="Sims S."/>
            <person name="Singer S.R."/>
            <person name="Sinharoy S."/>
            <person name="Sterck L."/>
            <person name="Viollet A."/>
            <person name="Wang B.B."/>
            <person name="Wang K."/>
            <person name="Wang M."/>
            <person name="Wang X."/>
            <person name="Warfsmann J."/>
            <person name="Weissenbach J."/>
            <person name="White D.D."/>
            <person name="White J.D."/>
            <person name="Wiley G.B."/>
            <person name="Wincker P."/>
            <person name="Xing Y."/>
            <person name="Yang L."/>
            <person name="Yao Z."/>
            <person name="Ying F."/>
            <person name="Zhai J."/>
            <person name="Zhou L."/>
            <person name="Zuber A."/>
            <person name="Denarie J."/>
            <person name="Dixon R.A."/>
            <person name="May G.D."/>
            <person name="Schwartz D.C."/>
            <person name="Rogers J."/>
            <person name="Quetier F."/>
            <person name="Town C.D."/>
            <person name="Roe B.A."/>
        </authorList>
    </citation>
    <scope>NUCLEOTIDE SEQUENCE [LARGE SCALE GENOMIC DNA]</scope>
    <source>
        <strain evidence="1">A17</strain>
        <strain evidence="2 3">cv. Jemalong A17</strain>
    </source>
</reference>
<organism evidence="1 3">
    <name type="scientific">Medicago truncatula</name>
    <name type="common">Barrel medic</name>
    <name type="synonym">Medicago tribuloides</name>
    <dbReference type="NCBI Taxonomy" id="3880"/>
    <lineage>
        <taxon>Eukaryota</taxon>
        <taxon>Viridiplantae</taxon>
        <taxon>Streptophyta</taxon>
        <taxon>Embryophyta</taxon>
        <taxon>Tracheophyta</taxon>
        <taxon>Spermatophyta</taxon>
        <taxon>Magnoliopsida</taxon>
        <taxon>eudicotyledons</taxon>
        <taxon>Gunneridae</taxon>
        <taxon>Pentapetalae</taxon>
        <taxon>rosids</taxon>
        <taxon>fabids</taxon>
        <taxon>Fabales</taxon>
        <taxon>Fabaceae</taxon>
        <taxon>Papilionoideae</taxon>
        <taxon>50 kb inversion clade</taxon>
        <taxon>NPAAA clade</taxon>
        <taxon>Hologalegina</taxon>
        <taxon>IRL clade</taxon>
        <taxon>Trifolieae</taxon>
        <taxon>Medicago</taxon>
    </lineage>
</organism>
<sequence length="95" mass="11105">MVSDPVSEKPFSFCPKFAQANRERPVSELNPEPTVILSSRWWLKVSRALIPMASKVVRRGELYQKDSRDEGERLAWRAMKLITHEARFIARYGER</sequence>
<dbReference type="EnsemblPlants" id="AET02643">
    <property type="protein sequence ID" value="AET02643"/>
    <property type="gene ID" value="MTR_8g045040"/>
</dbReference>
<evidence type="ECO:0000313" key="3">
    <source>
        <dbReference type="Proteomes" id="UP000002051"/>
    </source>
</evidence>
<evidence type="ECO:0000313" key="1">
    <source>
        <dbReference type="EMBL" id="AET02643.1"/>
    </source>
</evidence>
<dbReference type="PaxDb" id="3880-AET02643"/>
<dbReference type="HOGENOM" id="CLU_2376068_0_0_1"/>
<evidence type="ECO:0000313" key="2">
    <source>
        <dbReference type="EnsemblPlants" id="AET02643"/>
    </source>
</evidence>
<protein>
    <submittedName>
        <fullName evidence="1 2">Uncharacterized protein</fullName>
    </submittedName>
</protein>
<dbReference type="Proteomes" id="UP000002051">
    <property type="component" value="Chromosome 8"/>
</dbReference>
<name>G7L7Q2_MEDTR</name>
<reference evidence="2" key="3">
    <citation type="submission" date="2015-04" db="UniProtKB">
        <authorList>
            <consortium name="EnsemblPlants"/>
        </authorList>
    </citation>
    <scope>IDENTIFICATION</scope>
    <source>
        <strain evidence="2">cv. Jemalong A17</strain>
    </source>
</reference>
<dbReference type="AlphaFoldDB" id="G7L7Q2"/>
<dbReference type="EMBL" id="CM001224">
    <property type="protein sequence ID" value="AET02643.1"/>
    <property type="molecule type" value="Genomic_DNA"/>
</dbReference>
<accession>G7L7Q2</accession>
<proteinExistence type="predicted"/>
<reference evidence="1 3" key="2">
    <citation type="journal article" date="2014" name="BMC Genomics">
        <title>An improved genome release (version Mt4.0) for the model legume Medicago truncatula.</title>
        <authorList>
            <person name="Tang H."/>
            <person name="Krishnakumar V."/>
            <person name="Bidwell S."/>
            <person name="Rosen B."/>
            <person name="Chan A."/>
            <person name="Zhou S."/>
            <person name="Gentzbittel L."/>
            <person name="Childs K.L."/>
            <person name="Yandell M."/>
            <person name="Gundlach H."/>
            <person name="Mayer K.F."/>
            <person name="Schwartz D.C."/>
            <person name="Town C.D."/>
        </authorList>
    </citation>
    <scope>GENOME REANNOTATION</scope>
    <source>
        <strain evidence="2 3">cv. Jemalong A17</strain>
    </source>
</reference>
<keyword evidence="3" id="KW-1185">Reference proteome</keyword>
<gene>
    <name evidence="1" type="ordered locus">MTR_8g045040</name>
</gene>